<evidence type="ECO:0000313" key="12">
    <source>
        <dbReference type="Proteomes" id="UP000243217"/>
    </source>
</evidence>
<feature type="transmembrane region" description="Helical" evidence="10">
    <location>
        <begin position="367"/>
        <end position="389"/>
    </location>
</feature>
<evidence type="ECO:0000256" key="10">
    <source>
        <dbReference type="SAM" id="Phobius"/>
    </source>
</evidence>
<dbReference type="InterPro" id="IPR023395">
    <property type="entry name" value="MCP_dom_sf"/>
</dbReference>
<evidence type="ECO:0000256" key="3">
    <source>
        <dbReference type="ARBA" id="ARBA00022448"/>
    </source>
</evidence>
<dbReference type="OrthoDB" id="14252at2759"/>
<dbReference type="STRING" id="74557.A0A1V9Y799"/>
<dbReference type="GO" id="GO:0006839">
    <property type="term" value="P:mitochondrial transport"/>
    <property type="evidence" value="ECO:0007669"/>
    <property type="project" value="TreeGrafter"/>
</dbReference>
<evidence type="ECO:0000256" key="4">
    <source>
        <dbReference type="ARBA" id="ARBA00022692"/>
    </source>
</evidence>
<evidence type="ECO:0000256" key="9">
    <source>
        <dbReference type="PROSITE-ProRule" id="PRU00282"/>
    </source>
</evidence>
<dbReference type="GO" id="GO:0015227">
    <property type="term" value="F:O-acyl-L-carnitine transmembrane transporter activity"/>
    <property type="evidence" value="ECO:0007669"/>
    <property type="project" value="TreeGrafter"/>
</dbReference>
<proteinExistence type="inferred from homology"/>
<dbReference type="GO" id="GO:0031966">
    <property type="term" value="C:mitochondrial membrane"/>
    <property type="evidence" value="ECO:0007669"/>
    <property type="project" value="UniProtKB-SubCell"/>
</dbReference>
<sequence length="607" mass="64539">MAEDQAAQGSTPLKSFLSGGFGGMCLVAAGHPLDLIKVNMQTMPAPKPGEAPLYSNAMDCARKIVAKDGPKGLYRGMSAPLVGVTPIFAICFWGYDMGALLARKAASMKDSDKLSMNQIMFAGGFSAIPTTIVMSPGERIKCLLQIQSQAVARGEAPQYSGMADCAKKLYRTGGLSSIYRGWEATLLRDVPGSIGYFGGYEGVKRLLTPTGQNPEDLNAFRTFIAGGLAGVINWVIAIPPDVVKSRIQTAPEGTYRGSGILDAYRHLVQSEGHAALFKGVGPAMARAFPANAACFLGMEFSKKLLTVLGSFLSGGFGGMCLVAAGHPLDLIKVNMQTMPAPKVGEAPIYASATDCARKIVAKDGPKGLYRGLIAPLATITPIFATYFWGYDLGALIARKAAGMGDNEKLSMNQIIFAGGFSAIPTTVVMSPGERIKCLLQIQAQAVARGESPQYKGMMDCAMQIYRTGGISSLMRGWEATLLRDIPGSVGYFGGYEAFKRFLTPTGTRTEDLSAFRIFISGGMGGVINWIIAIPPDVIKSRIQTAPEGTYRGSGIMDAYSHLVKTEGHAALFKGMGPAMARAFPANAACFLGMEFSKKLLTWMGLNF</sequence>
<evidence type="ECO:0000256" key="7">
    <source>
        <dbReference type="ARBA" id="ARBA00023128"/>
    </source>
</evidence>
<evidence type="ECO:0000256" key="8">
    <source>
        <dbReference type="ARBA" id="ARBA00023136"/>
    </source>
</evidence>
<feature type="transmembrane region" description="Helical" evidence="10">
    <location>
        <begin position="409"/>
        <end position="429"/>
    </location>
</feature>
<feature type="repeat" description="Solcar" evidence="9">
    <location>
        <begin position="512"/>
        <end position="599"/>
    </location>
</feature>
<comment type="subcellular location">
    <subcellularLocation>
        <location evidence="1">Mitochondrion membrane</location>
        <topology evidence="1">Multi-pass membrane protein</topology>
    </subcellularLocation>
</comment>
<dbReference type="Gene3D" id="1.50.40.10">
    <property type="entry name" value="Mitochondrial carrier domain"/>
    <property type="match status" value="4"/>
</dbReference>
<feature type="repeat" description="Solcar" evidence="9">
    <location>
        <begin position="10"/>
        <end position="101"/>
    </location>
</feature>
<evidence type="ECO:0000256" key="2">
    <source>
        <dbReference type="ARBA" id="ARBA00006375"/>
    </source>
</evidence>
<comment type="similarity">
    <text evidence="2">Belongs to the mitochondrial carrier (TC 2.A.29) family.</text>
</comment>
<feature type="transmembrane region" description="Helical" evidence="10">
    <location>
        <begin position="72"/>
        <end position="95"/>
    </location>
</feature>
<feature type="repeat" description="Solcar" evidence="9">
    <location>
        <begin position="409"/>
        <end position="501"/>
    </location>
</feature>
<dbReference type="GO" id="GO:1902603">
    <property type="term" value="P:carnitine transmembrane transport"/>
    <property type="evidence" value="ECO:0007669"/>
    <property type="project" value="TreeGrafter"/>
</dbReference>
<dbReference type="SUPFAM" id="SSF103506">
    <property type="entry name" value="Mitochondrial carrier"/>
    <property type="match status" value="2"/>
</dbReference>
<evidence type="ECO:0000313" key="11">
    <source>
        <dbReference type="EMBL" id="OQR81597.1"/>
    </source>
</evidence>
<dbReference type="AlphaFoldDB" id="A0A1V9Y799"/>
<dbReference type="EMBL" id="JNBS01004945">
    <property type="protein sequence ID" value="OQR81597.1"/>
    <property type="molecule type" value="Genomic_DNA"/>
</dbReference>
<keyword evidence="8 9" id="KW-0472">Membrane</keyword>
<feature type="transmembrane region" description="Helical" evidence="10">
    <location>
        <begin position="115"/>
        <end position="134"/>
    </location>
</feature>
<protein>
    <submittedName>
        <fullName evidence="11">Mitochondrial carnitine/acylcarnitine carrier protein</fullName>
    </submittedName>
</protein>
<dbReference type="Proteomes" id="UP000243217">
    <property type="component" value="Unassembled WGS sequence"/>
</dbReference>
<evidence type="ECO:0000256" key="5">
    <source>
        <dbReference type="ARBA" id="ARBA00022737"/>
    </source>
</evidence>
<feature type="repeat" description="Solcar" evidence="9">
    <location>
        <begin position="305"/>
        <end position="396"/>
    </location>
</feature>
<dbReference type="InterPro" id="IPR050567">
    <property type="entry name" value="Mitochondrial_Carrier"/>
</dbReference>
<evidence type="ECO:0000256" key="6">
    <source>
        <dbReference type="ARBA" id="ARBA00022989"/>
    </source>
</evidence>
<reference evidence="11 12" key="1">
    <citation type="journal article" date="2014" name="Genome Biol. Evol.">
        <title>The secreted proteins of Achlya hypogyna and Thraustotheca clavata identify the ancestral oomycete secretome and reveal gene acquisitions by horizontal gene transfer.</title>
        <authorList>
            <person name="Misner I."/>
            <person name="Blouin N."/>
            <person name="Leonard G."/>
            <person name="Richards T.A."/>
            <person name="Lane C.E."/>
        </authorList>
    </citation>
    <scope>NUCLEOTIDE SEQUENCE [LARGE SCALE GENOMIC DNA]</scope>
    <source>
        <strain evidence="11 12">ATCC 34112</strain>
    </source>
</reference>
<keyword evidence="6 10" id="KW-1133">Transmembrane helix</keyword>
<evidence type="ECO:0000256" key="1">
    <source>
        <dbReference type="ARBA" id="ARBA00004225"/>
    </source>
</evidence>
<comment type="caution">
    <text evidence="11">The sequence shown here is derived from an EMBL/GenBank/DDBJ whole genome shotgun (WGS) entry which is preliminary data.</text>
</comment>
<gene>
    <name evidence="11" type="ORF">THRCLA_11589</name>
</gene>
<feature type="repeat" description="Solcar" evidence="9">
    <location>
        <begin position="217"/>
        <end position="304"/>
    </location>
</feature>
<dbReference type="Pfam" id="PF00153">
    <property type="entry name" value="Mito_carr"/>
    <property type="match status" value="5"/>
</dbReference>
<dbReference type="PANTHER" id="PTHR45624">
    <property type="entry name" value="MITOCHONDRIAL BASIC AMINO ACIDS TRANSPORTER-RELATED"/>
    <property type="match status" value="1"/>
</dbReference>
<keyword evidence="7" id="KW-0496">Mitochondrion</keyword>
<organism evidence="11 12">
    <name type="scientific">Thraustotheca clavata</name>
    <dbReference type="NCBI Taxonomy" id="74557"/>
    <lineage>
        <taxon>Eukaryota</taxon>
        <taxon>Sar</taxon>
        <taxon>Stramenopiles</taxon>
        <taxon>Oomycota</taxon>
        <taxon>Saprolegniomycetes</taxon>
        <taxon>Saprolegniales</taxon>
        <taxon>Achlyaceae</taxon>
        <taxon>Thraustotheca</taxon>
    </lineage>
</organism>
<keyword evidence="4 9" id="KW-0812">Transmembrane</keyword>
<dbReference type="PANTHER" id="PTHR45624:SF4">
    <property type="entry name" value="CONGESTED-LIKE TRACHEA PROTEIN-RELATED"/>
    <property type="match status" value="1"/>
</dbReference>
<feature type="repeat" description="Solcar" evidence="9">
    <location>
        <begin position="114"/>
        <end position="206"/>
    </location>
</feature>
<dbReference type="InterPro" id="IPR018108">
    <property type="entry name" value="MCP_transmembrane"/>
</dbReference>
<keyword evidence="3" id="KW-0813">Transport</keyword>
<accession>A0A1V9Y799</accession>
<name>A0A1V9Y799_9STRA</name>
<keyword evidence="5" id="KW-0677">Repeat</keyword>
<keyword evidence="12" id="KW-1185">Reference proteome</keyword>
<dbReference type="PROSITE" id="PS50920">
    <property type="entry name" value="SOLCAR"/>
    <property type="match status" value="6"/>
</dbReference>